<dbReference type="Proteomes" id="UP000053097">
    <property type="component" value="Unassembled WGS sequence"/>
</dbReference>
<dbReference type="AlphaFoldDB" id="A0A026VXH1"/>
<evidence type="ECO:0000313" key="2">
    <source>
        <dbReference type="Proteomes" id="UP000053097"/>
    </source>
</evidence>
<feature type="non-terminal residue" evidence="1">
    <location>
        <position position="1"/>
    </location>
</feature>
<sequence>VDSKTSFKIVFIHISHDLWCGDRLLKETLFPDYQDNFHCPNEAYQRVGLLGPDLQSNEGRQGTRSITACNSQFGRQIVTFYNHRELMVLKSVPEETSFWVIVQRKVEWKQKRDSNSNRSSKKRQALPDLLLDIAQDGSVLCDEDILEEVNTFIHDNSQHTLDALCSRMETLLKEYDDVIGTAEITL</sequence>
<name>A0A026VXH1_OOCBI</name>
<accession>A0A026VXH1</accession>
<reference evidence="1 2" key="1">
    <citation type="journal article" date="2014" name="Curr. Biol.">
        <title>The genome of the clonal raider ant Cerapachys biroi.</title>
        <authorList>
            <person name="Oxley P.R."/>
            <person name="Ji L."/>
            <person name="Fetter-Pruneda I."/>
            <person name="McKenzie S.K."/>
            <person name="Li C."/>
            <person name="Hu H."/>
            <person name="Zhang G."/>
            <person name="Kronauer D.J."/>
        </authorList>
    </citation>
    <scope>NUCLEOTIDE SEQUENCE [LARGE SCALE GENOMIC DNA]</scope>
</reference>
<gene>
    <name evidence="1" type="ORF">X777_13794</name>
</gene>
<dbReference type="EMBL" id="KK107616">
    <property type="protein sequence ID" value="EZA48472.1"/>
    <property type="molecule type" value="Genomic_DNA"/>
</dbReference>
<evidence type="ECO:0000313" key="1">
    <source>
        <dbReference type="EMBL" id="EZA48472.1"/>
    </source>
</evidence>
<protein>
    <submittedName>
        <fullName evidence="1">Uncharacterized protein</fullName>
    </submittedName>
</protein>
<organism evidence="1 2">
    <name type="scientific">Ooceraea biroi</name>
    <name type="common">Clonal raider ant</name>
    <name type="synonym">Cerapachys biroi</name>
    <dbReference type="NCBI Taxonomy" id="2015173"/>
    <lineage>
        <taxon>Eukaryota</taxon>
        <taxon>Metazoa</taxon>
        <taxon>Ecdysozoa</taxon>
        <taxon>Arthropoda</taxon>
        <taxon>Hexapoda</taxon>
        <taxon>Insecta</taxon>
        <taxon>Pterygota</taxon>
        <taxon>Neoptera</taxon>
        <taxon>Endopterygota</taxon>
        <taxon>Hymenoptera</taxon>
        <taxon>Apocrita</taxon>
        <taxon>Aculeata</taxon>
        <taxon>Formicoidea</taxon>
        <taxon>Formicidae</taxon>
        <taxon>Dorylinae</taxon>
        <taxon>Ooceraea</taxon>
    </lineage>
</organism>
<keyword evidence="2" id="KW-1185">Reference proteome</keyword>
<proteinExistence type="predicted"/>
<feature type="non-terminal residue" evidence="1">
    <location>
        <position position="186"/>
    </location>
</feature>